<organism evidence="1 2">
    <name type="scientific">Aristaeella hokkaidonensis</name>
    <dbReference type="NCBI Taxonomy" id="3046382"/>
    <lineage>
        <taxon>Bacteria</taxon>
        <taxon>Bacillati</taxon>
        <taxon>Bacillota</taxon>
        <taxon>Clostridia</taxon>
        <taxon>Eubacteriales</taxon>
        <taxon>Aristaeellaceae</taxon>
        <taxon>Aristaeella</taxon>
    </lineage>
</organism>
<evidence type="ECO:0000313" key="2">
    <source>
        <dbReference type="Proteomes" id="UP000682782"/>
    </source>
</evidence>
<gene>
    <name evidence="1" type="ORF">JYE49_09290</name>
</gene>
<protein>
    <submittedName>
        <fullName evidence="1">DUF3793 family protein</fullName>
    </submittedName>
</protein>
<accession>A0AC61MV67</accession>
<keyword evidence="2" id="KW-1185">Reference proteome</keyword>
<dbReference type="Proteomes" id="UP000682782">
    <property type="component" value="Chromosome"/>
</dbReference>
<name>A0AC61MV67_9FIRM</name>
<dbReference type="EMBL" id="CP068393">
    <property type="protein sequence ID" value="QUC66062.1"/>
    <property type="molecule type" value="Genomic_DNA"/>
</dbReference>
<sequence>MSDETVIRCCAPTLAAIKTGSLFNSPFESREEMTASLRAINKSLLPKGVCAMPLRYENGKALIYLYRPSMLEEDLRNPVAAELLKDAGYPGGSASGHIAWLIRRLKESETFPHEIGLFLGYPAVDVRGFIRHGECKCTGLWKVYESDVPQAQRTFARCRHCTKAYLQRNREGWDLSRLTIRPGQFSYREAERLERKETT</sequence>
<proteinExistence type="predicted"/>
<reference evidence="1" key="1">
    <citation type="submission" date="2021-01" db="EMBL/GenBank/DDBJ databases">
        <title>Complete genome sequence of Clostridiales bacterium R-7.</title>
        <authorList>
            <person name="Mahoney-Kurpe S.C."/>
            <person name="Palevich N."/>
            <person name="Koike S."/>
            <person name="Moon C.D."/>
            <person name="Attwood G.T."/>
        </authorList>
    </citation>
    <scope>NUCLEOTIDE SEQUENCE</scope>
    <source>
        <strain evidence="1">R-7</strain>
    </source>
</reference>
<evidence type="ECO:0000313" key="1">
    <source>
        <dbReference type="EMBL" id="QUC66062.1"/>
    </source>
</evidence>